<dbReference type="GO" id="GO:0003677">
    <property type="term" value="F:DNA binding"/>
    <property type="evidence" value="ECO:0007669"/>
    <property type="project" value="UniProtKB-KW"/>
</dbReference>
<dbReference type="RefSeq" id="WP_209685722.1">
    <property type="nucleotide sequence ID" value="NZ_JAGGLU010000001.1"/>
</dbReference>
<keyword evidence="7" id="KW-1185">Reference proteome</keyword>
<dbReference type="PANTHER" id="PTHR42756:SF1">
    <property type="entry name" value="TRANSCRIPTIONAL REPRESSOR OF EMRAB OPERON"/>
    <property type="match status" value="1"/>
</dbReference>
<dbReference type="Pfam" id="PF12802">
    <property type="entry name" value="MarR_2"/>
    <property type="match status" value="1"/>
</dbReference>
<proteinExistence type="predicted"/>
<feature type="region of interest" description="Disordered" evidence="4">
    <location>
        <begin position="178"/>
        <end position="202"/>
    </location>
</feature>
<dbReference type="CDD" id="cd00090">
    <property type="entry name" value="HTH_ARSR"/>
    <property type="match status" value="1"/>
</dbReference>
<dbReference type="SMART" id="SM00347">
    <property type="entry name" value="HTH_MARR"/>
    <property type="match status" value="1"/>
</dbReference>
<keyword evidence="1" id="KW-0805">Transcription regulation</keyword>
<keyword evidence="3" id="KW-0804">Transcription</keyword>
<evidence type="ECO:0000259" key="5">
    <source>
        <dbReference type="PROSITE" id="PS50995"/>
    </source>
</evidence>
<dbReference type="InterPro" id="IPR036390">
    <property type="entry name" value="WH_DNA-bd_sf"/>
</dbReference>
<evidence type="ECO:0000313" key="6">
    <source>
        <dbReference type="EMBL" id="MBP2057157.1"/>
    </source>
</evidence>
<dbReference type="Proteomes" id="UP001519292">
    <property type="component" value="Unassembled WGS sequence"/>
</dbReference>
<accession>A0ABS4MBU9</accession>
<dbReference type="PROSITE" id="PS01117">
    <property type="entry name" value="HTH_MARR_1"/>
    <property type="match status" value="1"/>
</dbReference>
<gene>
    <name evidence="6" type="ORF">J2Z60_000319</name>
</gene>
<feature type="compositionally biased region" description="Basic residues" evidence="4">
    <location>
        <begin position="192"/>
        <end position="202"/>
    </location>
</feature>
<evidence type="ECO:0000313" key="7">
    <source>
        <dbReference type="Proteomes" id="UP001519292"/>
    </source>
</evidence>
<dbReference type="PANTHER" id="PTHR42756">
    <property type="entry name" value="TRANSCRIPTIONAL REGULATOR, MARR"/>
    <property type="match status" value="1"/>
</dbReference>
<protein>
    <submittedName>
        <fullName evidence="6">DNA-binding MarR family transcriptional regulator</fullName>
    </submittedName>
</protein>
<dbReference type="EMBL" id="JAGGLU010000001">
    <property type="protein sequence ID" value="MBP2057157.1"/>
    <property type="molecule type" value="Genomic_DNA"/>
</dbReference>
<reference evidence="6 7" key="1">
    <citation type="submission" date="2021-03" db="EMBL/GenBank/DDBJ databases">
        <title>Genomic Encyclopedia of Type Strains, Phase IV (KMG-IV): sequencing the most valuable type-strain genomes for metagenomic binning, comparative biology and taxonomic classification.</title>
        <authorList>
            <person name="Goeker M."/>
        </authorList>
    </citation>
    <scope>NUCLEOTIDE SEQUENCE [LARGE SCALE GENOMIC DNA]</scope>
    <source>
        <strain evidence="6 7">DSM 101872</strain>
    </source>
</reference>
<keyword evidence="2 6" id="KW-0238">DNA-binding</keyword>
<sequence length="202" mass="23462">MVSNERKEVFDNFLMLGGLFHKYHLQLIKEKGPGSSMQGQGRILALLKIKSELPTSDIAYILGIRQQSLNEQIKRLEAQELVERHPSEKDKRVMLVSLTEKGKNVRDDKGAFDDILTEFSDQELEQFNGYLSKLIDALVQKVHDEGCPSEDARLARMRESLSEDEFKQLMMMRRRFYGPEPMGLGRRPMGNRPHRRPFKKEK</sequence>
<evidence type="ECO:0000256" key="1">
    <source>
        <dbReference type="ARBA" id="ARBA00023015"/>
    </source>
</evidence>
<evidence type="ECO:0000256" key="3">
    <source>
        <dbReference type="ARBA" id="ARBA00023163"/>
    </source>
</evidence>
<dbReference type="InterPro" id="IPR011991">
    <property type="entry name" value="ArsR-like_HTH"/>
</dbReference>
<dbReference type="SUPFAM" id="SSF46785">
    <property type="entry name" value="Winged helix' DNA-binding domain"/>
    <property type="match status" value="1"/>
</dbReference>
<dbReference type="InterPro" id="IPR000835">
    <property type="entry name" value="HTH_MarR-typ"/>
</dbReference>
<dbReference type="PRINTS" id="PR00598">
    <property type="entry name" value="HTHMARR"/>
</dbReference>
<dbReference type="InterPro" id="IPR023187">
    <property type="entry name" value="Tscrpt_reg_MarR-type_CS"/>
</dbReference>
<dbReference type="Gene3D" id="1.10.10.10">
    <property type="entry name" value="Winged helix-like DNA-binding domain superfamily/Winged helix DNA-binding domain"/>
    <property type="match status" value="1"/>
</dbReference>
<comment type="caution">
    <text evidence="6">The sequence shown here is derived from an EMBL/GenBank/DDBJ whole genome shotgun (WGS) entry which is preliminary data.</text>
</comment>
<dbReference type="PROSITE" id="PS50995">
    <property type="entry name" value="HTH_MARR_2"/>
    <property type="match status" value="1"/>
</dbReference>
<name>A0ABS4MBU9_9LACO</name>
<evidence type="ECO:0000256" key="4">
    <source>
        <dbReference type="SAM" id="MobiDB-lite"/>
    </source>
</evidence>
<dbReference type="InterPro" id="IPR036388">
    <property type="entry name" value="WH-like_DNA-bd_sf"/>
</dbReference>
<feature type="domain" description="HTH marR-type" evidence="5">
    <location>
        <begin position="1"/>
        <end position="136"/>
    </location>
</feature>
<evidence type="ECO:0000256" key="2">
    <source>
        <dbReference type="ARBA" id="ARBA00023125"/>
    </source>
</evidence>
<organism evidence="6 7">
    <name type="scientific">Lactobacillus colini</name>
    <dbReference type="NCBI Taxonomy" id="1819254"/>
    <lineage>
        <taxon>Bacteria</taxon>
        <taxon>Bacillati</taxon>
        <taxon>Bacillota</taxon>
        <taxon>Bacilli</taxon>
        <taxon>Lactobacillales</taxon>
        <taxon>Lactobacillaceae</taxon>
        <taxon>Lactobacillus</taxon>
    </lineage>
</organism>